<dbReference type="InterPro" id="IPR004570">
    <property type="entry name" value="Phosphatidylglycerol_P_synth"/>
</dbReference>
<evidence type="ECO:0000256" key="12">
    <source>
        <dbReference type="SAM" id="Phobius"/>
    </source>
</evidence>
<dbReference type="PANTHER" id="PTHR14269">
    <property type="entry name" value="CDP-DIACYLGLYCEROL--GLYCEROL-3-PHOSPHATE 3-PHOSPHATIDYLTRANSFERASE-RELATED"/>
    <property type="match status" value="1"/>
</dbReference>
<accession>A0ABV9TH63</accession>
<feature type="transmembrane region" description="Helical" evidence="12">
    <location>
        <begin position="143"/>
        <end position="160"/>
    </location>
</feature>
<evidence type="ECO:0000256" key="6">
    <source>
        <dbReference type="ARBA" id="ARBA00022989"/>
    </source>
</evidence>
<dbReference type="PROSITE" id="PS00379">
    <property type="entry name" value="CDP_ALCOHOL_P_TRANSF"/>
    <property type="match status" value="1"/>
</dbReference>
<feature type="transmembrane region" description="Helical" evidence="12">
    <location>
        <begin position="92"/>
        <end position="122"/>
    </location>
</feature>
<evidence type="ECO:0000256" key="5">
    <source>
        <dbReference type="ARBA" id="ARBA00022692"/>
    </source>
</evidence>
<keyword evidence="3" id="KW-0444">Lipid biosynthesis</keyword>
<dbReference type="EMBL" id="JBHSIW010000007">
    <property type="protein sequence ID" value="MFC4903297.1"/>
    <property type="molecule type" value="Genomic_DNA"/>
</dbReference>
<dbReference type="Proteomes" id="UP001595797">
    <property type="component" value="Unassembled WGS sequence"/>
</dbReference>
<keyword evidence="4 11" id="KW-0808">Transferase</keyword>
<keyword evidence="6 12" id="KW-1133">Transmembrane helix</keyword>
<evidence type="ECO:0000313" key="13">
    <source>
        <dbReference type="EMBL" id="MFC4903297.1"/>
    </source>
</evidence>
<organism evidence="13 14">
    <name type="scientific">Kocuria oceani</name>
    <dbReference type="NCBI Taxonomy" id="988827"/>
    <lineage>
        <taxon>Bacteria</taxon>
        <taxon>Bacillati</taxon>
        <taxon>Actinomycetota</taxon>
        <taxon>Actinomycetes</taxon>
        <taxon>Micrococcales</taxon>
        <taxon>Micrococcaceae</taxon>
        <taxon>Kocuria</taxon>
    </lineage>
</organism>
<dbReference type="InterPro" id="IPR043130">
    <property type="entry name" value="CDP-OH_PTrfase_TM_dom"/>
</dbReference>
<dbReference type="RefSeq" id="WP_277550627.1">
    <property type="nucleotide sequence ID" value="NZ_JARAMH010000004.1"/>
</dbReference>
<evidence type="ECO:0000256" key="7">
    <source>
        <dbReference type="ARBA" id="ARBA00023098"/>
    </source>
</evidence>
<comment type="subcellular location">
    <subcellularLocation>
        <location evidence="1">Membrane</location>
        <topology evidence="1">Multi-pass membrane protein</topology>
    </subcellularLocation>
</comment>
<comment type="similarity">
    <text evidence="2 11">Belongs to the CDP-alcohol phosphatidyltransferase class-I family.</text>
</comment>
<keyword evidence="14" id="KW-1185">Reference proteome</keyword>
<feature type="transmembrane region" description="Helical" evidence="12">
    <location>
        <begin position="166"/>
        <end position="186"/>
    </location>
</feature>
<evidence type="ECO:0000256" key="8">
    <source>
        <dbReference type="ARBA" id="ARBA00023136"/>
    </source>
</evidence>
<dbReference type="GO" id="GO:0016740">
    <property type="term" value="F:transferase activity"/>
    <property type="evidence" value="ECO:0007669"/>
    <property type="project" value="UniProtKB-KW"/>
</dbReference>
<dbReference type="InterPro" id="IPR048254">
    <property type="entry name" value="CDP_ALCOHOL_P_TRANSF_CS"/>
</dbReference>
<keyword evidence="10" id="KW-1208">Phospholipid metabolism</keyword>
<dbReference type="PANTHER" id="PTHR14269:SF62">
    <property type="entry name" value="CDP-DIACYLGLYCEROL--GLYCEROL-3-PHOSPHATE 3-PHOSPHATIDYLTRANSFERASE 1, CHLOROPLASTIC"/>
    <property type="match status" value="1"/>
</dbReference>
<evidence type="ECO:0000256" key="10">
    <source>
        <dbReference type="ARBA" id="ARBA00023264"/>
    </source>
</evidence>
<keyword evidence="9" id="KW-0594">Phospholipid biosynthesis</keyword>
<protein>
    <submittedName>
        <fullName evidence="13">CDP-alcohol phosphatidyltransferase family protein</fullName>
        <ecNumber evidence="13">2.7.8.-</ecNumber>
    </submittedName>
</protein>
<evidence type="ECO:0000256" key="4">
    <source>
        <dbReference type="ARBA" id="ARBA00022679"/>
    </source>
</evidence>
<comment type="caution">
    <text evidence="13">The sequence shown here is derived from an EMBL/GenBank/DDBJ whole genome shotgun (WGS) entry which is preliminary data.</text>
</comment>
<dbReference type="InterPro" id="IPR000462">
    <property type="entry name" value="CDP-OH_P_trans"/>
</dbReference>
<evidence type="ECO:0000256" key="3">
    <source>
        <dbReference type="ARBA" id="ARBA00022516"/>
    </source>
</evidence>
<dbReference type="Pfam" id="PF01066">
    <property type="entry name" value="CDP-OH_P_transf"/>
    <property type="match status" value="1"/>
</dbReference>
<sequence>MAQHQDEVEPAESPYYDRVVTVPNVVSVVRFALIVPAVLAVLDIDERPVLALVLVAVFSLTDWVDGTLARALRQRSRVGEVMDPLADRLGTVAIAVAAGVVGLFPWWVLVVIAVVDVVVGIATLARGSLGALRVTTAGKAKTALLMVGTVLVLAGPAWSSPEVTDVGRVLVQIAAVLHALAGIQYFRQALRG</sequence>
<dbReference type="EC" id="2.7.8.-" evidence="13"/>
<evidence type="ECO:0000256" key="1">
    <source>
        <dbReference type="ARBA" id="ARBA00004141"/>
    </source>
</evidence>
<evidence type="ECO:0000256" key="2">
    <source>
        <dbReference type="ARBA" id="ARBA00010441"/>
    </source>
</evidence>
<evidence type="ECO:0000256" key="9">
    <source>
        <dbReference type="ARBA" id="ARBA00023209"/>
    </source>
</evidence>
<reference evidence="14" key="1">
    <citation type="journal article" date="2019" name="Int. J. Syst. Evol. Microbiol.">
        <title>The Global Catalogue of Microorganisms (GCM) 10K type strain sequencing project: providing services to taxonomists for standard genome sequencing and annotation.</title>
        <authorList>
            <consortium name="The Broad Institute Genomics Platform"/>
            <consortium name="The Broad Institute Genome Sequencing Center for Infectious Disease"/>
            <person name="Wu L."/>
            <person name="Ma J."/>
        </authorList>
    </citation>
    <scope>NUCLEOTIDE SEQUENCE [LARGE SCALE GENOMIC DNA]</scope>
    <source>
        <strain evidence="14">CGMCC 4.6946</strain>
    </source>
</reference>
<keyword evidence="8 12" id="KW-0472">Membrane</keyword>
<dbReference type="PIRSF" id="PIRSF000847">
    <property type="entry name" value="Phos_ph_gly_syn"/>
    <property type="match status" value="1"/>
</dbReference>
<feature type="transmembrane region" description="Helical" evidence="12">
    <location>
        <begin position="20"/>
        <end position="42"/>
    </location>
</feature>
<gene>
    <name evidence="13" type="ORF">ACFPCS_06925</name>
</gene>
<proteinExistence type="inferred from homology"/>
<keyword evidence="7" id="KW-0443">Lipid metabolism</keyword>
<dbReference type="Gene3D" id="1.20.120.1760">
    <property type="match status" value="1"/>
</dbReference>
<keyword evidence="5 12" id="KW-0812">Transmembrane</keyword>
<feature type="transmembrane region" description="Helical" evidence="12">
    <location>
        <begin position="49"/>
        <end position="72"/>
    </location>
</feature>
<name>A0ABV9TH63_9MICC</name>
<dbReference type="InterPro" id="IPR050324">
    <property type="entry name" value="CDP-alcohol_PTase-I"/>
</dbReference>
<evidence type="ECO:0000313" key="14">
    <source>
        <dbReference type="Proteomes" id="UP001595797"/>
    </source>
</evidence>
<evidence type="ECO:0000256" key="11">
    <source>
        <dbReference type="RuleBase" id="RU003750"/>
    </source>
</evidence>